<name>A0AAN8WSN0_HALRR</name>
<dbReference type="GO" id="GO:1990108">
    <property type="term" value="P:protein linear deubiquitination"/>
    <property type="evidence" value="ECO:0007669"/>
    <property type="project" value="InterPro"/>
</dbReference>
<feature type="active site" evidence="4">
    <location>
        <position position="703"/>
    </location>
</feature>
<feature type="region of interest" description="Disordered" evidence="6">
    <location>
        <begin position="282"/>
        <end position="301"/>
    </location>
</feature>
<evidence type="ECO:0000256" key="5">
    <source>
        <dbReference type="PIRSR" id="PIRSR623237-2"/>
    </source>
</evidence>
<feature type="region of interest" description="Linear diubiquitin binding" evidence="5">
    <location>
        <begin position="700"/>
        <end position="702"/>
    </location>
</feature>
<reference evidence="7 8" key="1">
    <citation type="submission" date="2023-11" db="EMBL/GenBank/DDBJ databases">
        <title>Halocaridina rubra genome assembly.</title>
        <authorList>
            <person name="Smith C."/>
        </authorList>
    </citation>
    <scope>NUCLEOTIDE SEQUENCE [LARGE SCALE GENOMIC DNA]</scope>
    <source>
        <strain evidence="7">EP-1</strain>
        <tissue evidence="7">Whole</tissue>
    </source>
</reference>
<evidence type="ECO:0000313" key="7">
    <source>
        <dbReference type="EMBL" id="KAK7068053.1"/>
    </source>
</evidence>
<dbReference type="GO" id="GO:0004843">
    <property type="term" value="F:cysteine-type deubiquitinase activity"/>
    <property type="evidence" value="ECO:0007669"/>
    <property type="project" value="InterPro"/>
</dbReference>
<feature type="active site" evidence="4">
    <location>
        <position position="494"/>
    </location>
</feature>
<feature type="compositionally biased region" description="Low complexity" evidence="6">
    <location>
        <begin position="283"/>
        <end position="301"/>
    </location>
</feature>
<dbReference type="PANTHER" id="PTHR33662:SF3">
    <property type="entry name" value="FIBROUS SHEATH CABYR-BINDING PROTEIN-LIKE-RELATED"/>
    <property type="match status" value="1"/>
</dbReference>
<evidence type="ECO:0000313" key="8">
    <source>
        <dbReference type="Proteomes" id="UP001381693"/>
    </source>
</evidence>
<dbReference type="PRINTS" id="PR02057">
    <property type="entry name" value="PROTEINF105B"/>
</dbReference>
<organism evidence="7 8">
    <name type="scientific">Halocaridina rubra</name>
    <name type="common">Hawaiian red shrimp</name>
    <dbReference type="NCBI Taxonomy" id="373956"/>
    <lineage>
        <taxon>Eukaryota</taxon>
        <taxon>Metazoa</taxon>
        <taxon>Ecdysozoa</taxon>
        <taxon>Arthropoda</taxon>
        <taxon>Crustacea</taxon>
        <taxon>Multicrustacea</taxon>
        <taxon>Malacostraca</taxon>
        <taxon>Eumalacostraca</taxon>
        <taxon>Eucarida</taxon>
        <taxon>Decapoda</taxon>
        <taxon>Pleocyemata</taxon>
        <taxon>Caridea</taxon>
        <taxon>Atyoidea</taxon>
        <taxon>Atyidae</taxon>
        <taxon>Halocaridina</taxon>
    </lineage>
</organism>
<feature type="active site" description="Nucleophile" evidence="4">
    <location>
        <position position="497"/>
    </location>
</feature>
<dbReference type="PANTHER" id="PTHR33662">
    <property type="entry name" value="OTU DEUBIQUITINASE WITH LINEAR LINKAGE-SPECIFICITY A-RELATED"/>
    <property type="match status" value="1"/>
</dbReference>
<dbReference type="AlphaFoldDB" id="A0AAN8WSN0"/>
<feature type="region of interest" description="Disordered" evidence="6">
    <location>
        <begin position="133"/>
        <end position="203"/>
    </location>
</feature>
<evidence type="ECO:0000256" key="3">
    <source>
        <dbReference type="ARBA" id="ARBA00022490"/>
    </source>
</evidence>
<keyword evidence="3" id="KW-0963">Cytoplasm</keyword>
<dbReference type="PRINTS" id="PR02055">
    <property type="entry name" value="PROTEINF105"/>
</dbReference>
<dbReference type="Pfam" id="PF16218">
    <property type="entry name" value="Peptidase_C101"/>
    <property type="match status" value="1"/>
</dbReference>
<comment type="caution">
    <text evidence="7">The sequence shown here is derived from an EMBL/GenBank/DDBJ whole genome shotgun (WGS) entry which is preliminary data.</text>
</comment>
<dbReference type="Proteomes" id="UP001381693">
    <property type="component" value="Unassembled WGS sequence"/>
</dbReference>
<evidence type="ECO:0000256" key="4">
    <source>
        <dbReference type="PIRSR" id="PIRSR623237-1"/>
    </source>
</evidence>
<evidence type="ECO:0000256" key="6">
    <source>
        <dbReference type="SAM" id="MobiDB-lite"/>
    </source>
</evidence>
<keyword evidence="8" id="KW-1185">Reference proteome</keyword>
<feature type="compositionally biased region" description="Basic and acidic residues" evidence="6">
    <location>
        <begin position="224"/>
        <end position="236"/>
    </location>
</feature>
<sequence>MSDVLLSPSGSRRFPFKREDSVCSNISDFALSECSEMSLDVSLREDFGCKTFSCLDDIEHEIDELKSSVLEMDEEVSKFTSKPNPYLLKTTYSDYSITSGDSRPGSALEILNAYRSRASLKGLINTKGMSFESEVGEGSVPNASHMPSRAVSGSEAEGSFEWDSPQHGWSSVKCPPLSKLPEQSTEDIESSRASVQDDMMPSLEWDNDYLRQYAEEESPATRNDPLDDVFHPDSQDRQQLLPDHSSLELDLEEELSPSSVPITEALDLRTAPMTVSVDSAIHSATGSRSTSSSPLPNGLNQSLLSSSGLASSCEISPATPDSDSAGWSTWDRRLGPGEFGSKVRRYWSSEESGYMEGLETPLDTSVHAHLSPVHEIKERETSESSASTPRHRVDNADITLTTSEISAFSEDHILNNNLIMGNKSTVANDNEYNRDVTTSSGRTTVMAVGQKIQIAEYAETEWHGNTPKAQIIRQGYSAIPAELNLKYLRRIRGDNYCGVRAAIYQMLSLGLPVPSGHATHTRLTAELKKGSSWLQEWTFGHRLNFPKEQILNGFWECLDALDNIVLNLMGCENRECVVLSQLNSDPTLDIKLCEAVKLHMLAAALDLHVGNNNGDNVPLFAMIMFARHSSQTPKDLLRNHLNPVGDTAGLEQIEMFLMGYTLGVTLQVVRPASYGKDDFICFYPDANIGVWPEVTLVAEDDRHYNVLVK</sequence>
<dbReference type="InterPro" id="IPR023237">
    <property type="entry name" value="Otulin"/>
</dbReference>
<dbReference type="InterPro" id="IPR023235">
    <property type="entry name" value="FAM105"/>
</dbReference>
<comment type="subcellular location">
    <subcellularLocation>
        <location evidence="1">Cytoplasm</location>
    </subcellularLocation>
</comment>
<feature type="region of interest" description="Linear diubiquitin binding" evidence="5">
    <location>
        <begin position="492"/>
        <end position="494"/>
    </location>
</feature>
<evidence type="ECO:0000256" key="2">
    <source>
        <dbReference type="ARBA" id="ARBA00010267"/>
    </source>
</evidence>
<evidence type="ECO:0000256" key="1">
    <source>
        <dbReference type="ARBA" id="ARBA00004496"/>
    </source>
</evidence>
<feature type="region of interest" description="Disordered" evidence="6">
    <location>
        <begin position="215"/>
        <end position="238"/>
    </location>
</feature>
<gene>
    <name evidence="7" type="ORF">SK128_023208</name>
</gene>
<accession>A0AAN8WSN0</accession>
<feature type="region of interest" description="Linear diubiquitin binding" evidence="5">
    <location>
        <begin position="461"/>
        <end position="462"/>
    </location>
</feature>
<dbReference type="EMBL" id="JAXCGZ010017472">
    <property type="protein sequence ID" value="KAK7068053.1"/>
    <property type="molecule type" value="Genomic_DNA"/>
</dbReference>
<proteinExistence type="inferred from homology"/>
<comment type="similarity">
    <text evidence="2">Belongs to the peptidase C65 family. Otulin subfamily.</text>
</comment>
<dbReference type="GO" id="GO:0005737">
    <property type="term" value="C:cytoplasm"/>
    <property type="evidence" value="ECO:0007669"/>
    <property type="project" value="UniProtKB-SubCell"/>
</dbReference>
<dbReference type="CDD" id="cd22790">
    <property type="entry name" value="OTU_OTUL-like"/>
    <property type="match status" value="1"/>
</dbReference>
<protein>
    <submittedName>
        <fullName evidence="7">Uncharacterized protein</fullName>
    </submittedName>
</protein>